<dbReference type="Gene3D" id="3.30.420.10">
    <property type="entry name" value="Ribonuclease H-like superfamily/Ribonuclease H"/>
    <property type="match status" value="1"/>
</dbReference>
<name>A0A9P0B452_BRAAE</name>
<dbReference type="GO" id="GO:0003676">
    <property type="term" value="F:nucleic acid binding"/>
    <property type="evidence" value="ECO:0007669"/>
    <property type="project" value="InterPro"/>
</dbReference>
<gene>
    <name evidence="2" type="ORF">MELIAE_LOCUS6512</name>
</gene>
<dbReference type="Pfam" id="PF13358">
    <property type="entry name" value="DDE_3"/>
    <property type="match status" value="1"/>
</dbReference>
<dbReference type="EMBL" id="OV121135">
    <property type="protein sequence ID" value="CAH0555076.1"/>
    <property type="molecule type" value="Genomic_DNA"/>
</dbReference>
<feature type="domain" description="Tc1-like transposase DDE" evidence="1">
    <location>
        <begin position="22"/>
        <end position="53"/>
    </location>
</feature>
<accession>A0A9P0B452</accession>
<keyword evidence="3" id="KW-1185">Reference proteome</keyword>
<evidence type="ECO:0000313" key="3">
    <source>
        <dbReference type="Proteomes" id="UP001154078"/>
    </source>
</evidence>
<dbReference type="AlphaFoldDB" id="A0A9P0B452"/>
<dbReference type="OrthoDB" id="6767270at2759"/>
<protein>
    <recommendedName>
        <fullName evidence="1">Tc1-like transposase DDE domain-containing protein</fullName>
    </recommendedName>
</protein>
<evidence type="ECO:0000259" key="1">
    <source>
        <dbReference type="Pfam" id="PF13358"/>
    </source>
</evidence>
<dbReference type="InterPro" id="IPR036397">
    <property type="entry name" value="RNaseH_sf"/>
</dbReference>
<evidence type="ECO:0000313" key="2">
    <source>
        <dbReference type="EMBL" id="CAH0555076.1"/>
    </source>
</evidence>
<dbReference type="Proteomes" id="UP001154078">
    <property type="component" value="Chromosome 4"/>
</dbReference>
<organism evidence="2 3">
    <name type="scientific">Brassicogethes aeneus</name>
    <name type="common">Rape pollen beetle</name>
    <name type="synonym">Meligethes aeneus</name>
    <dbReference type="NCBI Taxonomy" id="1431903"/>
    <lineage>
        <taxon>Eukaryota</taxon>
        <taxon>Metazoa</taxon>
        <taxon>Ecdysozoa</taxon>
        <taxon>Arthropoda</taxon>
        <taxon>Hexapoda</taxon>
        <taxon>Insecta</taxon>
        <taxon>Pterygota</taxon>
        <taxon>Neoptera</taxon>
        <taxon>Endopterygota</taxon>
        <taxon>Coleoptera</taxon>
        <taxon>Polyphaga</taxon>
        <taxon>Cucujiformia</taxon>
        <taxon>Nitidulidae</taxon>
        <taxon>Meligethinae</taxon>
        <taxon>Brassicogethes</taxon>
    </lineage>
</organism>
<dbReference type="InterPro" id="IPR038717">
    <property type="entry name" value="Tc1-like_DDE_dom"/>
</dbReference>
<reference evidence="2" key="1">
    <citation type="submission" date="2021-12" db="EMBL/GenBank/DDBJ databases">
        <authorList>
            <person name="King R."/>
        </authorList>
    </citation>
    <scope>NUCLEOTIDE SEQUENCE</scope>
</reference>
<proteinExistence type="predicted"/>
<sequence>MECLKAEVMMEGESEEFEYNKWHNIVLRLPPYHPELNPIEGIWALLKNHIAAHNVTFKLDDVWKLAEDKLKNIGVEEWEKVCAHVAKSEEEYISREHFTDDVHEFIIRVNNDSKSECNYFSSNEDDNDF</sequence>